<dbReference type="InterPro" id="IPR034904">
    <property type="entry name" value="FSCA_dom_sf"/>
</dbReference>
<protein>
    <recommendedName>
        <fullName evidence="1">MIP18 family-like domain-containing protein</fullName>
    </recommendedName>
</protein>
<evidence type="ECO:0000313" key="2">
    <source>
        <dbReference type="EMBL" id="OGZ54860.1"/>
    </source>
</evidence>
<feature type="domain" description="MIP18 family-like" evidence="1">
    <location>
        <begin position="3"/>
        <end position="65"/>
    </location>
</feature>
<dbReference type="EMBL" id="MHNY01000037">
    <property type="protein sequence ID" value="OGZ54860.1"/>
    <property type="molecule type" value="Genomic_DNA"/>
</dbReference>
<dbReference type="Proteomes" id="UP000178186">
    <property type="component" value="Unassembled WGS sequence"/>
</dbReference>
<dbReference type="Gene3D" id="3.30.300.130">
    <property type="entry name" value="Fe-S cluster assembly (FSCA)"/>
    <property type="match status" value="1"/>
</dbReference>
<proteinExistence type="predicted"/>
<dbReference type="InterPro" id="IPR052339">
    <property type="entry name" value="Fe-S_Maturation_MIP18"/>
</dbReference>
<comment type="caution">
    <text evidence="2">The sequence shown here is derived from an EMBL/GenBank/DDBJ whole genome shotgun (WGS) entry which is preliminary data.</text>
</comment>
<name>A0A1G2GXN9_9BACT</name>
<dbReference type="PANTHER" id="PTHR42831:SF1">
    <property type="entry name" value="FE-S PROTEIN MATURATION AUXILIARY FACTOR YITW"/>
    <property type="match status" value="1"/>
</dbReference>
<dbReference type="SUPFAM" id="SSF117916">
    <property type="entry name" value="Fe-S cluster assembly (FSCA) domain-like"/>
    <property type="match status" value="1"/>
</dbReference>
<sequence>MQEDIITALKTVEDPELGVDIVTLGLIYDVQVSEAGDIYIKMTHTTPLCPYGNTITKNVKEAIYQYTHPKSLKIEITFDPPWKPPEKLRKMLGV</sequence>
<dbReference type="AlphaFoldDB" id="A0A1G2GXN9"/>
<evidence type="ECO:0000259" key="1">
    <source>
        <dbReference type="Pfam" id="PF01883"/>
    </source>
</evidence>
<reference evidence="2 3" key="1">
    <citation type="journal article" date="2016" name="Nat. Commun.">
        <title>Thousands of microbial genomes shed light on interconnected biogeochemical processes in an aquifer system.</title>
        <authorList>
            <person name="Anantharaman K."/>
            <person name="Brown C.T."/>
            <person name="Hug L.A."/>
            <person name="Sharon I."/>
            <person name="Castelle C.J."/>
            <person name="Probst A.J."/>
            <person name="Thomas B.C."/>
            <person name="Singh A."/>
            <person name="Wilkins M.J."/>
            <person name="Karaoz U."/>
            <person name="Brodie E.L."/>
            <person name="Williams K.H."/>
            <person name="Hubbard S.S."/>
            <person name="Banfield J.F."/>
        </authorList>
    </citation>
    <scope>NUCLEOTIDE SEQUENCE [LARGE SCALE GENOMIC DNA]</scope>
</reference>
<accession>A0A1G2GXN9</accession>
<evidence type="ECO:0000313" key="3">
    <source>
        <dbReference type="Proteomes" id="UP000178186"/>
    </source>
</evidence>
<dbReference type="Pfam" id="PF01883">
    <property type="entry name" value="FeS_assembly_P"/>
    <property type="match status" value="1"/>
</dbReference>
<dbReference type="STRING" id="1802128.A3H64_00315"/>
<organism evidence="2 3">
    <name type="scientific">Candidatus Ryanbacteria bacterium RIFCSPLOWO2_02_FULL_45_11c</name>
    <dbReference type="NCBI Taxonomy" id="1802128"/>
    <lineage>
        <taxon>Bacteria</taxon>
        <taxon>Candidatus Ryaniibacteriota</taxon>
    </lineage>
</organism>
<gene>
    <name evidence="2" type="ORF">A3H64_00315</name>
</gene>
<dbReference type="PANTHER" id="PTHR42831">
    <property type="entry name" value="FE-S PROTEIN MATURATION AUXILIARY FACTOR YITW"/>
    <property type="match status" value="1"/>
</dbReference>
<dbReference type="InterPro" id="IPR002744">
    <property type="entry name" value="MIP18-like"/>
</dbReference>